<evidence type="ECO:0000313" key="1">
    <source>
        <dbReference type="EMBL" id="MFC4360006.1"/>
    </source>
</evidence>
<dbReference type="Proteomes" id="UP001595921">
    <property type="component" value="Unassembled WGS sequence"/>
</dbReference>
<keyword evidence="2" id="KW-1185">Reference proteome</keyword>
<evidence type="ECO:0000313" key="2">
    <source>
        <dbReference type="Proteomes" id="UP001595921"/>
    </source>
</evidence>
<dbReference type="RefSeq" id="WP_267623297.1">
    <property type="nucleotide sequence ID" value="NZ_JAODIW010000008.1"/>
</dbReference>
<organism evidence="1 2">
    <name type="scientific">Halobium salinum</name>
    <dbReference type="NCBI Taxonomy" id="1364940"/>
    <lineage>
        <taxon>Archaea</taxon>
        <taxon>Methanobacteriati</taxon>
        <taxon>Methanobacteriota</taxon>
        <taxon>Stenosarchaea group</taxon>
        <taxon>Halobacteria</taxon>
        <taxon>Halobacteriales</taxon>
        <taxon>Haloferacaceae</taxon>
        <taxon>Halobium</taxon>
    </lineage>
</organism>
<reference evidence="1 2" key="1">
    <citation type="journal article" date="2019" name="Int. J. Syst. Evol. Microbiol.">
        <title>The Global Catalogue of Microorganisms (GCM) 10K type strain sequencing project: providing services to taxonomists for standard genome sequencing and annotation.</title>
        <authorList>
            <consortium name="The Broad Institute Genomics Platform"/>
            <consortium name="The Broad Institute Genome Sequencing Center for Infectious Disease"/>
            <person name="Wu L."/>
            <person name="Ma J."/>
        </authorList>
    </citation>
    <scope>NUCLEOTIDE SEQUENCE [LARGE SCALE GENOMIC DNA]</scope>
    <source>
        <strain evidence="1 2">CGMCC 1.12553</strain>
    </source>
</reference>
<sequence>MTADGESILLTVDGTEHELSRADAAGLQEALGTALTEKREFFRTAGEYREDGSYVVSRRGADSTGNAKVFDSFDALRRLFGRLPEEFTAEAVGRSGITGSRRHMVLQHFAEHPAFDCEISHRNPMTARKTGESVSEVAPVATVENQTEPEVPAD</sequence>
<dbReference type="Pfam" id="PF24372">
    <property type="entry name" value="DUF7528"/>
    <property type="match status" value="1"/>
</dbReference>
<accession>A0ABD5PHS8</accession>
<protein>
    <submittedName>
        <fullName evidence="1">Uncharacterized protein</fullName>
    </submittedName>
</protein>
<dbReference type="EMBL" id="JBHSDS010000010">
    <property type="protein sequence ID" value="MFC4360006.1"/>
    <property type="molecule type" value="Genomic_DNA"/>
</dbReference>
<name>A0ABD5PHS8_9EURY</name>
<proteinExistence type="predicted"/>
<gene>
    <name evidence="1" type="ORF">ACFO0N_18820</name>
</gene>
<comment type="caution">
    <text evidence="1">The sequence shown here is derived from an EMBL/GenBank/DDBJ whole genome shotgun (WGS) entry which is preliminary data.</text>
</comment>
<dbReference type="AlphaFoldDB" id="A0ABD5PHS8"/>
<dbReference type="InterPro" id="IPR055950">
    <property type="entry name" value="DUF7528"/>
</dbReference>